<accession>A0AAV9MZ83</accession>
<keyword evidence="3 4" id="KW-0472">Membrane</keyword>
<protein>
    <recommendedName>
        <fullName evidence="4">Altered inheritance of mitochondria protein 11</fullName>
    </recommendedName>
</protein>
<proteinExistence type="inferred from homology"/>
<dbReference type="InterPro" id="IPR038814">
    <property type="entry name" value="AIM11"/>
</dbReference>
<evidence type="ECO:0000256" key="5">
    <source>
        <dbReference type="SAM" id="MobiDB-lite"/>
    </source>
</evidence>
<gene>
    <name evidence="4" type="primary">AIM11</name>
    <name evidence="6" type="ORF">LTR84_007171</name>
</gene>
<evidence type="ECO:0000256" key="1">
    <source>
        <dbReference type="ARBA" id="ARBA00022692"/>
    </source>
</evidence>
<comment type="similarity">
    <text evidence="4">Belongs to the AIM11 family.</text>
</comment>
<feature type="transmembrane region" description="Helical" evidence="4">
    <location>
        <begin position="69"/>
        <end position="89"/>
    </location>
</feature>
<dbReference type="PANTHER" id="PTHR39136:SF1">
    <property type="entry name" value="ALTERED INHERITANCE OF MITOCHONDRIA PROTEIN 11"/>
    <property type="match status" value="1"/>
</dbReference>
<dbReference type="PANTHER" id="PTHR39136">
    <property type="entry name" value="ALTERED INHERITANCE OF MITOCHONDRIA PROTEIN 11"/>
    <property type="match status" value="1"/>
</dbReference>
<dbReference type="EMBL" id="JAVRRD010000028">
    <property type="protein sequence ID" value="KAK5046817.1"/>
    <property type="molecule type" value="Genomic_DNA"/>
</dbReference>
<feature type="transmembrane region" description="Helical" evidence="4">
    <location>
        <begin position="123"/>
        <end position="146"/>
    </location>
</feature>
<evidence type="ECO:0000256" key="4">
    <source>
        <dbReference type="RuleBase" id="RU367098"/>
    </source>
</evidence>
<organism evidence="6 7">
    <name type="scientific">Exophiala bonariae</name>
    <dbReference type="NCBI Taxonomy" id="1690606"/>
    <lineage>
        <taxon>Eukaryota</taxon>
        <taxon>Fungi</taxon>
        <taxon>Dikarya</taxon>
        <taxon>Ascomycota</taxon>
        <taxon>Pezizomycotina</taxon>
        <taxon>Eurotiomycetes</taxon>
        <taxon>Chaetothyriomycetidae</taxon>
        <taxon>Chaetothyriales</taxon>
        <taxon>Herpotrichiellaceae</taxon>
        <taxon>Exophiala</taxon>
    </lineage>
</organism>
<feature type="compositionally biased region" description="Low complexity" evidence="5">
    <location>
        <begin position="9"/>
        <end position="24"/>
    </location>
</feature>
<feature type="compositionally biased region" description="Basic and acidic residues" evidence="5">
    <location>
        <begin position="25"/>
        <end position="35"/>
    </location>
</feature>
<evidence type="ECO:0000256" key="2">
    <source>
        <dbReference type="ARBA" id="ARBA00022989"/>
    </source>
</evidence>
<name>A0AAV9MZ83_9EURO</name>
<feature type="compositionally biased region" description="Polar residues" evidence="5">
    <location>
        <begin position="44"/>
        <end position="60"/>
    </location>
</feature>
<comment type="caution">
    <text evidence="6">The sequence shown here is derived from an EMBL/GenBank/DDBJ whole genome shotgun (WGS) entry which is preliminary data.</text>
</comment>
<evidence type="ECO:0000313" key="7">
    <source>
        <dbReference type="Proteomes" id="UP001358417"/>
    </source>
</evidence>
<evidence type="ECO:0000313" key="6">
    <source>
        <dbReference type="EMBL" id="KAK5046817.1"/>
    </source>
</evidence>
<reference evidence="6 7" key="1">
    <citation type="submission" date="2023-08" db="EMBL/GenBank/DDBJ databases">
        <title>Black Yeasts Isolated from many extreme environments.</title>
        <authorList>
            <person name="Coleine C."/>
            <person name="Stajich J.E."/>
            <person name="Selbmann L."/>
        </authorList>
    </citation>
    <scope>NUCLEOTIDE SEQUENCE [LARGE SCALE GENOMIC DNA]</scope>
    <source>
        <strain evidence="6 7">CCFEE 5792</strain>
    </source>
</reference>
<dbReference type="GO" id="GO:0005739">
    <property type="term" value="C:mitochondrion"/>
    <property type="evidence" value="ECO:0007669"/>
    <property type="project" value="TreeGrafter"/>
</dbReference>
<dbReference type="GO" id="GO:0016020">
    <property type="term" value="C:membrane"/>
    <property type="evidence" value="ECO:0007669"/>
    <property type="project" value="UniProtKB-SubCell"/>
</dbReference>
<dbReference type="Proteomes" id="UP001358417">
    <property type="component" value="Unassembled WGS sequence"/>
</dbReference>
<comment type="subcellular location">
    <subcellularLocation>
        <location evidence="4">Membrane</location>
        <topology evidence="4">Multi-pass membrane protein</topology>
    </subcellularLocation>
</comment>
<sequence length="195" mass="21592">MSWLTSWFTVSQTASSPASPQPATEQKRLLEEPVSKLETPSPILAQTQSEQNPTSQQIVQRDQPHKPKVIFGAGLVFLGFSLLITRRAFLRKRFTNPLFYGNSPEAQAEQAKKINGTLEALEALNLATINVASVALTAAGGTMWYYDVRSMSEVRRRLKGEGRTEKEAEAEFEEAMAMMLARKETSEPASGDKSQ</sequence>
<keyword evidence="2 4" id="KW-1133">Transmembrane helix</keyword>
<keyword evidence="7" id="KW-1185">Reference proteome</keyword>
<evidence type="ECO:0000256" key="3">
    <source>
        <dbReference type="ARBA" id="ARBA00023136"/>
    </source>
</evidence>
<keyword evidence="1 4" id="KW-0812">Transmembrane</keyword>
<feature type="region of interest" description="Disordered" evidence="5">
    <location>
        <begin position="1"/>
        <end position="63"/>
    </location>
</feature>
<dbReference type="AlphaFoldDB" id="A0AAV9MZ83"/>